<dbReference type="RefSeq" id="XP_052122737.1">
    <property type="nucleotide sequence ID" value="XM_052266777.1"/>
</dbReference>
<dbReference type="PANTHER" id="PTHR11848">
    <property type="entry name" value="TGF-BETA FAMILY"/>
    <property type="match status" value="1"/>
</dbReference>
<comment type="subcellular location">
    <subcellularLocation>
        <location evidence="1">Secreted</location>
    </subcellularLocation>
</comment>
<evidence type="ECO:0000256" key="10">
    <source>
        <dbReference type="SAM" id="MobiDB-lite"/>
    </source>
</evidence>
<evidence type="ECO:0000256" key="6">
    <source>
        <dbReference type="ARBA" id="ARBA00023030"/>
    </source>
</evidence>
<evidence type="ECO:0000256" key="1">
    <source>
        <dbReference type="ARBA" id="ARBA00004613"/>
    </source>
</evidence>
<keyword evidence="5 11" id="KW-0732">Signal</keyword>
<comment type="similarity">
    <text evidence="2 9">Belongs to the TGF-beta family.</text>
</comment>
<dbReference type="SMART" id="SM00204">
    <property type="entry name" value="TGFB"/>
    <property type="match status" value="1"/>
</dbReference>
<dbReference type="Pfam" id="PF00688">
    <property type="entry name" value="TGFb_propeptide"/>
    <property type="match status" value="1"/>
</dbReference>
<dbReference type="KEGG" id="foc:113217515"/>
<dbReference type="GO" id="GO:0008083">
    <property type="term" value="F:growth factor activity"/>
    <property type="evidence" value="ECO:0007669"/>
    <property type="project" value="UniProtKB-KW"/>
</dbReference>
<keyword evidence="6 9" id="KW-0339">Growth factor</keyword>
<dbReference type="GO" id="GO:0032502">
    <property type="term" value="P:developmental process"/>
    <property type="evidence" value="ECO:0007669"/>
    <property type="project" value="UniProtKB-ARBA"/>
</dbReference>
<dbReference type="Gene3D" id="2.60.120.970">
    <property type="match status" value="1"/>
</dbReference>
<evidence type="ECO:0000256" key="9">
    <source>
        <dbReference type="RuleBase" id="RU000354"/>
    </source>
</evidence>
<dbReference type="InterPro" id="IPR001111">
    <property type="entry name" value="TGF-b_propeptide"/>
</dbReference>
<keyword evidence="7" id="KW-1015">Disulfide bond</keyword>
<reference evidence="14" key="1">
    <citation type="submission" date="2025-08" db="UniProtKB">
        <authorList>
            <consortium name="RefSeq"/>
        </authorList>
    </citation>
    <scope>IDENTIFICATION</scope>
    <source>
        <tissue evidence="14">Whole organism</tissue>
    </source>
</reference>
<dbReference type="GO" id="GO:0005615">
    <property type="term" value="C:extracellular space"/>
    <property type="evidence" value="ECO:0007669"/>
    <property type="project" value="UniProtKB-KW"/>
</dbReference>
<evidence type="ECO:0000313" key="14">
    <source>
        <dbReference type="RefSeq" id="XP_052122737.1"/>
    </source>
</evidence>
<dbReference type="GeneID" id="113217515"/>
<name>A0A9C6U313_FRAOC</name>
<dbReference type="OrthoDB" id="5987191at2759"/>
<feature type="chain" id="PRO_5038338757" evidence="11">
    <location>
        <begin position="29"/>
        <end position="457"/>
    </location>
</feature>
<dbReference type="InterPro" id="IPR001839">
    <property type="entry name" value="TGF-b_C"/>
</dbReference>
<protein>
    <submittedName>
        <fullName evidence="14">Protein 60A-like</fullName>
    </submittedName>
</protein>
<keyword evidence="3" id="KW-0202">Cytokine</keyword>
<dbReference type="PANTHER" id="PTHR11848:SF310">
    <property type="entry name" value="PROTEIN 60A-RELATED"/>
    <property type="match status" value="1"/>
</dbReference>
<dbReference type="PROSITE" id="PS00250">
    <property type="entry name" value="TGF_BETA_1"/>
    <property type="match status" value="1"/>
</dbReference>
<dbReference type="InterPro" id="IPR015615">
    <property type="entry name" value="TGF-beta-rel"/>
</dbReference>
<sequence>MERCRTDGFPSCAGRWLVALLLLQLAAAALGSLSGLYIDNGVDQTLMQRSLTRHERQEVEHEILNLLGLPDRPRPPQPSHSRLRSGGAKEARQRGRARLHPHLGASAPQFLLDVYQSLEETGSLLHHDDGKAGDFNITGNDQTAIDQSDVIMTFTSHNKHVSGLRHERGKRLWFDVSEVPVGEGIMGAELRLYQRPAARDAHVQGDGTFTITAYLVVSVEHGEKELEFVDAVNTTHSNQGWHVFNMTGPLTNWVAFPGSNLGLYLSVRPAAAAAAAPAERPGHELRPEEIGLVSAGGEEEKQPFMVAFMKASPANAKVRTTRDTGRRRLKKADVSAVEPNLPRNPFDRSLWSARTCQIKNLYVSFKDLDWQDWIIAPDGYAAFYCSGECNFPLNAHMNATNHAIVQTLVHLINPTAVPKPCCVPTKLTPISVLYFLDDSNVVLKRYKNMVVKSCGCH</sequence>
<evidence type="ECO:0000313" key="13">
    <source>
        <dbReference type="Proteomes" id="UP000504606"/>
    </source>
</evidence>
<evidence type="ECO:0000256" key="3">
    <source>
        <dbReference type="ARBA" id="ARBA00022514"/>
    </source>
</evidence>
<dbReference type="Proteomes" id="UP000504606">
    <property type="component" value="Unplaced"/>
</dbReference>
<dbReference type="InterPro" id="IPR017948">
    <property type="entry name" value="TGFb_CS"/>
</dbReference>
<dbReference type="PROSITE" id="PS51362">
    <property type="entry name" value="TGF_BETA_2"/>
    <property type="match status" value="1"/>
</dbReference>
<dbReference type="CDD" id="cd13761">
    <property type="entry name" value="TGF_beta_BMP5_like"/>
    <property type="match status" value="1"/>
</dbReference>
<feature type="signal peptide" evidence="11">
    <location>
        <begin position="1"/>
        <end position="28"/>
    </location>
</feature>
<dbReference type="Gene3D" id="2.10.90.10">
    <property type="entry name" value="Cystine-knot cytokines"/>
    <property type="match status" value="1"/>
</dbReference>
<feature type="domain" description="TGF-beta family profile" evidence="12">
    <location>
        <begin position="327"/>
        <end position="457"/>
    </location>
</feature>
<evidence type="ECO:0000259" key="12">
    <source>
        <dbReference type="PROSITE" id="PS51362"/>
    </source>
</evidence>
<evidence type="ECO:0000256" key="2">
    <source>
        <dbReference type="ARBA" id="ARBA00006656"/>
    </source>
</evidence>
<proteinExistence type="inferred from homology"/>
<evidence type="ECO:0000256" key="5">
    <source>
        <dbReference type="ARBA" id="ARBA00022729"/>
    </source>
</evidence>
<evidence type="ECO:0000256" key="4">
    <source>
        <dbReference type="ARBA" id="ARBA00022525"/>
    </source>
</evidence>
<dbReference type="Pfam" id="PF00019">
    <property type="entry name" value="TGF_beta"/>
    <property type="match status" value="1"/>
</dbReference>
<dbReference type="AlphaFoldDB" id="A0A9C6U313"/>
<evidence type="ECO:0000256" key="11">
    <source>
        <dbReference type="SAM" id="SignalP"/>
    </source>
</evidence>
<accession>A0A9C6U313</accession>
<evidence type="ECO:0000256" key="8">
    <source>
        <dbReference type="ARBA" id="ARBA00023180"/>
    </source>
</evidence>
<keyword evidence="13" id="KW-1185">Reference proteome</keyword>
<feature type="region of interest" description="Disordered" evidence="10">
    <location>
        <begin position="68"/>
        <end position="96"/>
    </location>
</feature>
<dbReference type="GO" id="GO:0005125">
    <property type="term" value="F:cytokine activity"/>
    <property type="evidence" value="ECO:0007669"/>
    <property type="project" value="UniProtKB-KW"/>
</dbReference>
<keyword evidence="4" id="KW-0964">Secreted</keyword>
<dbReference type="SUPFAM" id="SSF57501">
    <property type="entry name" value="Cystine-knot cytokines"/>
    <property type="match status" value="1"/>
</dbReference>
<gene>
    <name evidence="14" type="primary">LOC113217515</name>
</gene>
<keyword evidence="8" id="KW-0325">Glycoprotein</keyword>
<dbReference type="InterPro" id="IPR029034">
    <property type="entry name" value="Cystine-knot_cytokine"/>
</dbReference>
<organism evidence="13 14">
    <name type="scientific">Frankliniella occidentalis</name>
    <name type="common">Western flower thrips</name>
    <name type="synonym">Euthrips occidentalis</name>
    <dbReference type="NCBI Taxonomy" id="133901"/>
    <lineage>
        <taxon>Eukaryota</taxon>
        <taxon>Metazoa</taxon>
        <taxon>Ecdysozoa</taxon>
        <taxon>Arthropoda</taxon>
        <taxon>Hexapoda</taxon>
        <taxon>Insecta</taxon>
        <taxon>Pterygota</taxon>
        <taxon>Neoptera</taxon>
        <taxon>Paraneoptera</taxon>
        <taxon>Thysanoptera</taxon>
        <taxon>Terebrantia</taxon>
        <taxon>Thripoidea</taxon>
        <taxon>Thripidae</taxon>
        <taxon>Frankliniella</taxon>
    </lineage>
</organism>
<evidence type="ECO:0000256" key="7">
    <source>
        <dbReference type="ARBA" id="ARBA00023157"/>
    </source>
</evidence>
<dbReference type="FunFam" id="2.10.90.10:FF:000003">
    <property type="entry name" value="Bone morphogenetic protein 5"/>
    <property type="match status" value="1"/>
</dbReference>